<evidence type="ECO:0000256" key="1">
    <source>
        <dbReference type="SAM" id="MobiDB-lite"/>
    </source>
</evidence>
<evidence type="ECO:0000313" key="2">
    <source>
        <dbReference type="EMBL" id="KAJ9680412.1"/>
    </source>
</evidence>
<dbReference type="PANTHER" id="PTHR35282:SF2">
    <property type="entry name" value="F5D14.24 PROTEIN"/>
    <property type="match status" value="1"/>
</dbReference>
<dbReference type="InterPro" id="IPR049198">
    <property type="entry name" value="DUF6865"/>
</dbReference>
<dbReference type="AlphaFoldDB" id="A0AA38Z1J2"/>
<protein>
    <submittedName>
        <fullName evidence="2">Uncharacterized protein</fullName>
    </submittedName>
</protein>
<dbReference type="Pfam" id="PF21737">
    <property type="entry name" value="DUF6865"/>
    <property type="match status" value="1"/>
</dbReference>
<evidence type="ECO:0000313" key="3">
    <source>
        <dbReference type="Proteomes" id="UP001168098"/>
    </source>
</evidence>
<proteinExistence type="predicted"/>
<reference evidence="2 3" key="1">
    <citation type="journal article" date="2023" name="BMC Biotechnol.">
        <title>Vitis rotundifolia cv Carlos genome sequencing.</title>
        <authorList>
            <person name="Huff M."/>
            <person name="Hulse-Kemp A."/>
            <person name="Scheffler B."/>
            <person name="Youngblood R."/>
            <person name="Simpson S."/>
            <person name="Babiker E."/>
            <person name="Staton M."/>
        </authorList>
    </citation>
    <scope>NUCLEOTIDE SEQUENCE [LARGE SCALE GENOMIC DNA]</scope>
    <source>
        <tissue evidence="2">Leaf</tissue>
    </source>
</reference>
<sequence>MEQSVGEAAVDVMKYCVLSSVLCFTNLYTTRNSSVSNFMVLSCQTDPFKYVCDTCRACHFMDKNAPGMTTSEDVTRESLIAISNSVPDQALPSEPKTLNTENLVKGANCDNGSEKYRSQLISISNVQSPETKTSPAALGEPKG</sequence>
<dbReference type="Proteomes" id="UP001168098">
    <property type="component" value="Unassembled WGS sequence"/>
</dbReference>
<comment type="caution">
    <text evidence="2">The sequence shown here is derived from an EMBL/GenBank/DDBJ whole genome shotgun (WGS) entry which is preliminary data.</text>
</comment>
<accession>A0AA38Z1J2</accession>
<gene>
    <name evidence="2" type="ORF">PVL29_019671</name>
</gene>
<organism evidence="2 3">
    <name type="scientific">Vitis rotundifolia</name>
    <name type="common">Muscadine grape</name>
    <dbReference type="NCBI Taxonomy" id="103349"/>
    <lineage>
        <taxon>Eukaryota</taxon>
        <taxon>Viridiplantae</taxon>
        <taxon>Streptophyta</taxon>
        <taxon>Embryophyta</taxon>
        <taxon>Tracheophyta</taxon>
        <taxon>Spermatophyta</taxon>
        <taxon>Magnoliopsida</taxon>
        <taxon>eudicotyledons</taxon>
        <taxon>Gunneridae</taxon>
        <taxon>Pentapetalae</taxon>
        <taxon>rosids</taxon>
        <taxon>Vitales</taxon>
        <taxon>Vitaceae</taxon>
        <taxon>Viteae</taxon>
        <taxon>Vitis</taxon>
    </lineage>
</organism>
<feature type="compositionally biased region" description="Polar residues" evidence="1">
    <location>
        <begin position="122"/>
        <end position="134"/>
    </location>
</feature>
<dbReference type="EMBL" id="JARBHA010000015">
    <property type="protein sequence ID" value="KAJ9680412.1"/>
    <property type="molecule type" value="Genomic_DNA"/>
</dbReference>
<keyword evidence="3" id="KW-1185">Reference proteome</keyword>
<name>A0AA38Z1J2_VITRO</name>
<feature type="region of interest" description="Disordered" evidence="1">
    <location>
        <begin position="122"/>
        <end position="143"/>
    </location>
</feature>
<dbReference type="PANTHER" id="PTHR35282">
    <property type="entry name" value="F5D14.24 PROTEIN"/>
    <property type="match status" value="1"/>
</dbReference>